<organism evidence="2 3">
    <name type="scientific">Glycomyces artemisiae</name>
    <dbReference type="NCBI Taxonomy" id="1076443"/>
    <lineage>
        <taxon>Bacteria</taxon>
        <taxon>Bacillati</taxon>
        <taxon>Actinomycetota</taxon>
        <taxon>Actinomycetes</taxon>
        <taxon>Glycomycetales</taxon>
        <taxon>Glycomycetaceae</taxon>
        <taxon>Glycomyces</taxon>
    </lineage>
</organism>
<accession>A0A2T0UA17</accession>
<dbReference type="EMBL" id="PVTJ01000014">
    <property type="protein sequence ID" value="PRY54770.1"/>
    <property type="molecule type" value="Genomic_DNA"/>
</dbReference>
<comment type="caution">
    <text evidence="2">The sequence shown here is derived from an EMBL/GenBank/DDBJ whole genome shotgun (WGS) entry which is preliminary data.</text>
</comment>
<keyword evidence="1" id="KW-0812">Transmembrane</keyword>
<feature type="transmembrane region" description="Helical" evidence="1">
    <location>
        <begin position="52"/>
        <end position="73"/>
    </location>
</feature>
<keyword evidence="1" id="KW-1133">Transmembrane helix</keyword>
<evidence type="ECO:0000313" key="2">
    <source>
        <dbReference type="EMBL" id="PRY54770.1"/>
    </source>
</evidence>
<gene>
    <name evidence="2" type="ORF">B0I28_11442</name>
</gene>
<dbReference type="Proteomes" id="UP000238176">
    <property type="component" value="Unassembled WGS sequence"/>
</dbReference>
<reference evidence="2 3" key="1">
    <citation type="submission" date="2018-03" db="EMBL/GenBank/DDBJ databases">
        <title>Genomic Encyclopedia of Type Strains, Phase III (KMG-III): the genomes of soil and plant-associated and newly described type strains.</title>
        <authorList>
            <person name="Whitman W."/>
        </authorList>
    </citation>
    <scope>NUCLEOTIDE SEQUENCE [LARGE SCALE GENOMIC DNA]</scope>
    <source>
        <strain evidence="2 3">CGMCC 4.7067</strain>
    </source>
</reference>
<sequence>MRRPAIDRPAAAVLGLLLLAAAAAVLDWRFDLAGIWTRLDTAQVRDVVDADWFAWAALGAAVVLAVLALWWLLARLPRPAEGRVALSSTGSDRIDLDVRSVAPRLRADLDRVAPVDRTASRRTAVRGGQLIELRTHVDPRADGESLVNAAAGIAASVRTAFPDGEIAVRILVDGPKRPGRRRTPRVH</sequence>
<dbReference type="RefSeq" id="WP_181245963.1">
    <property type="nucleotide sequence ID" value="NZ_PVTJ01000014.1"/>
</dbReference>
<keyword evidence="3" id="KW-1185">Reference proteome</keyword>
<name>A0A2T0UA17_9ACTN</name>
<protein>
    <submittedName>
        <fullName evidence="2">Uncharacterized protein</fullName>
    </submittedName>
</protein>
<dbReference type="AlphaFoldDB" id="A0A2T0UA17"/>
<evidence type="ECO:0000313" key="3">
    <source>
        <dbReference type="Proteomes" id="UP000238176"/>
    </source>
</evidence>
<evidence type="ECO:0000256" key="1">
    <source>
        <dbReference type="SAM" id="Phobius"/>
    </source>
</evidence>
<proteinExistence type="predicted"/>
<keyword evidence="1" id="KW-0472">Membrane</keyword>